<dbReference type="SUPFAM" id="SSF53756">
    <property type="entry name" value="UDP-Glycosyltransferase/glycogen phosphorylase"/>
    <property type="match status" value="1"/>
</dbReference>
<dbReference type="Proteomes" id="UP000054558">
    <property type="component" value="Unassembled WGS sequence"/>
</dbReference>
<reference evidence="1 2" key="1">
    <citation type="journal article" date="2014" name="Nat. Commun.">
        <title>Klebsormidium flaccidum genome reveals primary factors for plant terrestrial adaptation.</title>
        <authorList>
            <person name="Hori K."/>
            <person name="Maruyama F."/>
            <person name="Fujisawa T."/>
            <person name="Togashi T."/>
            <person name="Yamamoto N."/>
            <person name="Seo M."/>
            <person name="Sato S."/>
            <person name="Yamada T."/>
            <person name="Mori H."/>
            <person name="Tajima N."/>
            <person name="Moriyama T."/>
            <person name="Ikeuchi M."/>
            <person name="Watanabe M."/>
            <person name="Wada H."/>
            <person name="Kobayashi K."/>
            <person name="Saito M."/>
            <person name="Masuda T."/>
            <person name="Sasaki-Sekimoto Y."/>
            <person name="Mashiguchi K."/>
            <person name="Awai K."/>
            <person name="Shimojima M."/>
            <person name="Masuda S."/>
            <person name="Iwai M."/>
            <person name="Nobusawa T."/>
            <person name="Narise T."/>
            <person name="Kondo S."/>
            <person name="Saito H."/>
            <person name="Sato R."/>
            <person name="Murakawa M."/>
            <person name="Ihara Y."/>
            <person name="Oshima-Yamada Y."/>
            <person name="Ohtaka K."/>
            <person name="Satoh M."/>
            <person name="Sonobe K."/>
            <person name="Ishii M."/>
            <person name="Ohtani R."/>
            <person name="Kanamori-Sato M."/>
            <person name="Honoki R."/>
            <person name="Miyazaki D."/>
            <person name="Mochizuki H."/>
            <person name="Umetsu J."/>
            <person name="Higashi K."/>
            <person name="Shibata D."/>
            <person name="Kamiya Y."/>
            <person name="Sato N."/>
            <person name="Nakamura Y."/>
            <person name="Tabata S."/>
            <person name="Ida S."/>
            <person name="Kurokawa K."/>
            <person name="Ohta H."/>
        </authorList>
    </citation>
    <scope>NUCLEOTIDE SEQUENCE [LARGE SCALE GENOMIC DNA]</scope>
    <source>
        <strain evidence="1 2">NIES-2285</strain>
    </source>
</reference>
<dbReference type="Pfam" id="PF06258">
    <property type="entry name" value="Mito_fiss_Elm1"/>
    <property type="match status" value="1"/>
</dbReference>
<dbReference type="InterPro" id="IPR009367">
    <property type="entry name" value="Elm1-like"/>
</dbReference>
<dbReference type="OMA" id="YIWNGQE"/>
<dbReference type="EMBL" id="DF237181">
    <property type="protein sequence ID" value="GAQ85382.1"/>
    <property type="molecule type" value="Genomic_DNA"/>
</dbReference>
<accession>A0A1Y1I5Z9</accession>
<organism evidence="1 2">
    <name type="scientific">Klebsormidium nitens</name>
    <name type="common">Green alga</name>
    <name type="synonym">Ulothrix nitens</name>
    <dbReference type="NCBI Taxonomy" id="105231"/>
    <lineage>
        <taxon>Eukaryota</taxon>
        <taxon>Viridiplantae</taxon>
        <taxon>Streptophyta</taxon>
        <taxon>Klebsormidiophyceae</taxon>
        <taxon>Klebsormidiales</taxon>
        <taxon>Klebsormidiaceae</taxon>
        <taxon>Klebsormidium</taxon>
    </lineage>
</organism>
<gene>
    <name evidence="1" type="ORF">KFL_002320160</name>
</gene>
<sequence>MDSSGVPEIFNRGLDCVVRRAVIIGNGAAGAEKQCVGLVRALGLPERSCLLQRVNRPRDGLHHYLRWLPLAWHNNLHRTLAYLANRSTQVVPSSWLREGRNDGVQEGARIGVARDVPDADPEAIAREANSQLNREGPLLVVASGRDTWMLAAEVKRQAPSTTFVVQIQHPRADVSQFDLVITPAHDFYPTTPVGQAERRAALPFLGKHQQLIPKLPVGLQQLLLPQLNPPSKNMVLTVGALHTVDTAVLRMETARWHDVFSSLPAPIVAVSIGGPTRHCPYGLDLAAELVTGLRTMLAANGGCVRMTMSRRTPAHIARHVRQELAGESRVKIWDGRGDNPHLGHLAWADTFIVTADSVSMLSEACSTGKPVYVVGGSRCRGKIAAFHRTLQARGATRPFTGTEDMRSSWSYPPLTDTADSSRKIVEMMAERGWSISKGP</sequence>
<evidence type="ECO:0000313" key="1">
    <source>
        <dbReference type="EMBL" id="GAQ85382.1"/>
    </source>
</evidence>
<proteinExistence type="predicted"/>
<evidence type="ECO:0000313" key="2">
    <source>
        <dbReference type="Proteomes" id="UP000054558"/>
    </source>
</evidence>
<dbReference type="PANTHER" id="PTHR33986:SF15">
    <property type="entry name" value="MITOCHONDRIAL FISSION PROTEIN ELM1"/>
    <property type="match status" value="1"/>
</dbReference>
<protein>
    <submittedName>
        <fullName evidence="1">Elongated mitochondria 1</fullName>
    </submittedName>
</protein>
<name>A0A1Y1I5Z9_KLENI</name>
<dbReference type="AlphaFoldDB" id="A0A1Y1I5Z9"/>
<keyword evidence="2" id="KW-1185">Reference proteome</keyword>
<dbReference type="PANTHER" id="PTHR33986">
    <property type="entry name" value="OS02G0535700 PROTEIN"/>
    <property type="match status" value="1"/>
</dbReference>
<dbReference type="OrthoDB" id="1856981at2759"/>